<evidence type="ECO:0000313" key="2">
    <source>
        <dbReference type="EMBL" id="PFG34546.1"/>
    </source>
</evidence>
<dbReference type="Proteomes" id="UP000225548">
    <property type="component" value="Unassembled WGS sequence"/>
</dbReference>
<feature type="domain" description="Spermatogenesis-associated protein 20-like TRX" evidence="1">
    <location>
        <begin position="2"/>
        <end position="163"/>
    </location>
</feature>
<dbReference type="GO" id="GO:0005975">
    <property type="term" value="P:carbohydrate metabolic process"/>
    <property type="evidence" value="ECO:0007669"/>
    <property type="project" value="InterPro"/>
</dbReference>
<sequence>MTNRLAAATSPYLRQHAENPVDWREWSSEAFDEARERDVPVLLSIGYAACHWCHVMAHESFEDESIARTMNDGFVSIKVDREERPDIDSVYMAAVVAMTRQGGWPMTVFLTPDGAPFFAGTYFPPTPVHGMPGFPQVLDAVSTAWRDKRAGLEEQAAGLVEHLRSGAGLSARHTVAPSPTDLEVAVEALARQLDTTHGGFGGAPKFPPSMNLEQLLRHHARTGDPLSLQMVERTCEAMARGGIYDQLGGGFARYSVDAQWVVPHFEKMLYDNAQLLSVYAHLARTLAHSENTVLAGLARRVTTETAAFLLRELRTAEGGFASSLDADTDGHEGTFYVWTPDQLVEVLGADDGAWAAQLLAVTPGGTFEAGSSVLQLLEPVPPADDARWARVRAALFAAREERTHPARDGKVVAGWNGLAIGALAEAGRILERPDWVEAAVVAAEHVVGLQVLEPDASGRDSLELRRVSLDGQVGAASGVLEDYALLADGLLQLFSATGTTRWFDVAGQLLDVVLERFAEPAPAAAGTGSETRGPLTFFDTPAATPEGEVPLVVRPADPGDNASPSGRSAAAGALLRYAALSGSHRHRVAAEAALAVYPALAATAPRFAGHALAVAEALADGPREIAIVLPAAPDPGGTTQARADTLVREAWRSGAPGAVVATGVEGSTHPLLADRPAAVPTAYVCRGFVCERPVTDAEGLRSLLQE</sequence>
<dbReference type="InterPro" id="IPR024705">
    <property type="entry name" value="Ssp411"/>
</dbReference>
<dbReference type="Gene3D" id="3.40.30.10">
    <property type="entry name" value="Glutaredoxin"/>
    <property type="match status" value="1"/>
</dbReference>
<dbReference type="InterPro" id="IPR036249">
    <property type="entry name" value="Thioredoxin-like_sf"/>
</dbReference>
<dbReference type="Pfam" id="PF03190">
    <property type="entry name" value="Thioredox_DsbH"/>
    <property type="match status" value="1"/>
</dbReference>
<dbReference type="SUPFAM" id="SSF48208">
    <property type="entry name" value="Six-hairpin glycosidases"/>
    <property type="match status" value="1"/>
</dbReference>
<proteinExistence type="predicted"/>
<dbReference type="PIRSF" id="PIRSF006402">
    <property type="entry name" value="UCP006402_thioredoxin"/>
    <property type="match status" value="1"/>
</dbReference>
<evidence type="ECO:0000259" key="1">
    <source>
        <dbReference type="Pfam" id="PF03190"/>
    </source>
</evidence>
<dbReference type="OrthoDB" id="9762614at2"/>
<accession>A0A2A9E7D0</accession>
<evidence type="ECO:0000313" key="3">
    <source>
        <dbReference type="Proteomes" id="UP000225548"/>
    </source>
</evidence>
<dbReference type="CDD" id="cd02955">
    <property type="entry name" value="SSP411"/>
    <property type="match status" value="1"/>
</dbReference>
<dbReference type="InterPro" id="IPR004879">
    <property type="entry name" value="Ssp411-like_TRX"/>
</dbReference>
<protein>
    <recommendedName>
        <fullName evidence="1">Spermatogenesis-associated protein 20-like TRX domain-containing protein</fullName>
    </recommendedName>
</protein>
<dbReference type="RefSeq" id="WP_098455563.1">
    <property type="nucleotide sequence ID" value="NZ_PDJG01000001.1"/>
</dbReference>
<dbReference type="PANTHER" id="PTHR42899">
    <property type="entry name" value="SPERMATOGENESIS-ASSOCIATED PROTEIN 20"/>
    <property type="match status" value="1"/>
</dbReference>
<dbReference type="AlphaFoldDB" id="A0A2A9E7D0"/>
<comment type="caution">
    <text evidence="2">The sequence shown here is derived from an EMBL/GenBank/DDBJ whole genome shotgun (WGS) entry which is preliminary data.</text>
</comment>
<name>A0A2A9E7D0_9MICO</name>
<organism evidence="2 3">
    <name type="scientific">Sanguibacter antarcticus</name>
    <dbReference type="NCBI Taxonomy" id="372484"/>
    <lineage>
        <taxon>Bacteria</taxon>
        <taxon>Bacillati</taxon>
        <taxon>Actinomycetota</taxon>
        <taxon>Actinomycetes</taxon>
        <taxon>Micrococcales</taxon>
        <taxon>Sanguibacteraceae</taxon>
        <taxon>Sanguibacter</taxon>
    </lineage>
</organism>
<dbReference type="PANTHER" id="PTHR42899:SF1">
    <property type="entry name" value="SPERMATOGENESIS-ASSOCIATED PROTEIN 20"/>
    <property type="match status" value="1"/>
</dbReference>
<dbReference type="EMBL" id="PDJG01000001">
    <property type="protein sequence ID" value="PFG34546.1"/>
    <property type="molecule type" value="Genomic_DNA"/>
</dbReference>
<dbReference type="SUPFAM" id="SSF52833">
    <property type="entry name" value="Thioredoxin-like"/>
    <property type="match status" value="1"/>
</dbReference>
<reference evidence="2 3" key="1">
    <citation type="submission" date="2017-10" db="EMBL/GenBank/DDBJ databases">
        <title>Sequencing the genomes of 1000 actinobacteria strains.</title>
        <authorList>
            <person name="Klenk H.-P."/>
        </authorList>
    </citation>
    <scope>NUCLEOTIDE SEQUENCE [LARGE SCALE GENOMIC DNA]</scope>
    <source>
        <strain evidence="2 3">DSM 18966</strain>
    </source>
</reference>
<dbReference type="InterPro" id="IPR008928">
    <property type="entry name" value="6-hairpin_glycosidase_sf"/>
</dbReference>
<gene>
    <name evidence="2" type="ORF">ATL42_2460</name>
</gene>
<keyword evidence="3" id="KW-1185">Reference proteome</keyword>